<proteinExistence type="predicted"/>
<reference evidence="2" key="1">
    <citation type="submission" date="2014-09" db="EMBL/GenBank/DDBJ databases">
        <authorList>
            <person name="Magalhaes I.L.F."/>
            <person name="Oliveira U."/>
            <person name="Santos F.R."/>
            <person name="Vidigal T.H.D.A."/>
            <person name="Brescovit A.D."/>
            <person name="Santos A.J."/>
        </authorList>
    </citation>
    <scope>NUCLEOTIDE SEQUENCE</scope>
    <source>
        <tissue evidence="2">Shoot tissue taken approximately 20 cm above the soil surface</tissue>
    </source>
</reference>
<name>A0A0A9F7N3_ARUDO</name>
<sequence length="53" mass="6128">MMSAMTATMRARTKRRHSRRRHACRRSSSAWLPQSLLMAAAGAVWRWLVGWVS</sequence>
<accession>A0A0A9F7N3</accession>
<evidence type="ECO:0000313" key="2">
    <source>
        <dbReference type="EMBL" id="JAE04283.1"/>
    </source>
</evidence>
<dbReference type="AlphaFoldDB" id="A0A0A9F7N3"/>
<dbReference type="EMBL" id="GBRH01193613">
    <property type="protein sequence ID" value="JAE04283.1"/>
    <property type="molecule type" value="Transcribed_RNA"/>
</dbReference>
<reference evidence="2" key="2">
    <citation type="journal article" date="2015" name="Data Brief">
        <title>Shoot transcriptome of the giant reed, Arundo donax.</title>
        <authorList>
            <person name="Barrero R.A."/>
            <person name="Guerrero F.D."/>
            <person name="Moolhuijzen P."/>
            <person name="Goolsby J.A."/>
            <person name="Tidwell J."/>
            <person name="Bellgard S.E."/>
            <person name="Bellgard M.I."/>
        </authorList>
    </citation>
    <scope>NUCLEOTIDE SEQUENCE</scope>
    <source>
        <tissue evidence="2">Shoot tissue taken approximately 20 cm above the soil surface</tissue>
    </source>
</reference>
<evidence type="ECO:0000256" key="1">
    <source>
        <dbReference type="SAM" id="MobiDB-lite"/>
    </source>
</evidence>
<feature type="compositionally biased region" description="Basic residues" evidence="1">
    <location>
        <begin position="11"/>
        <end position="25"/>
    </location>
</feature>
<feature type="compositionally biased region" description="Low complexity" evidence="1">
    <location>
        <begin position="1"/>
        <end position="10"/>
    </location>
</feature>
<organism evidence="2">
    <name type="scientific">Arundo donax</name>
    <name type="common">Giant reed</name>
    <name type="synonym">Donax arundinaceus</name>
    <dbReference type="NCBI Taxonomy" id="35708"/>
    <lineage>
        <taxon>Eukaryota</taxon>
        <taxon>Viridiplantae</taxon>
        <taxon>Streptophyta</taxon>
        <taxon>Embryophyta</taxon>
        <taxon>Tracheophyta</taxon>
        <taxon>Spermatophyta</taxon>
        <taxon>Magnoliopsida</taxon>
        <taxon>Liliopsida</taxon>
        <taxon>Poales</taxon>
        <taxon>Poaceae</taxon>
        <taxon>PACMAD clade</taxon>
        <taxon>Arundinoideae</taxon>
        <taxon>Arundineae</taxon>
        <taxon>Arundo</taxon>
    </lineage>
</organism>
<feature type="region of interest" description="Disordered" evidence="1">
    <location>
        <begin position="1"/>
        <end position="26"/>
    </location>
</feature>
<protein>
    <submittedName>
        <fullName evidence="2">Uncharacterized protein</fullName>
    </submittedName>
</protein>